<sequence>MKKLWFALLFLAGGFAHEVRNPVSCQCIAASGFTGATRRRARPIDPPLPKEN</sequence>
<evidence type="ECO:0000313" key="1">
    <source>
        <dbReference type="EMBL" id="TWD75839.1"/>
    </source>
</evidence>
<evidence type="ECO:0000313" key="2">
    <source>
        <dbReference type="Proteomes" id="UP000319722"/>
    </source>
</evidence>
<gene>
    <name evidence="1" type="ORF">FB547_11552</name>
</gene>
<organism evidence="1 2">
    <name type="scientific">Variovorax beijingensis</name>
    <dbReference type="NCBI Taxonomy" id="2496117"/>
    <lineage>
        <taxon>Bacteria</taxon>
        <taxon>Pseudomonadati</taxon>
        <taxon>Pseudomonadota</taxon>
        <taxon>Betaproteobacteria</taxon>
        <taxon>Burkholderiales</taxon>
        <taxon>Comamonadaceae</taxon>
        <taxon>Variovorax</taxon>
    </lineage>
</organism>
<name>A0A561BAF8_9BURK</name>
<dbReference type="Proteomes" id="UP000319722">
    <property type="component" value="Unassembled WGS sequence"/>
</dbReference>
<reference evidence="1 2" key="1">
    <citation type="submission" date="2019-06" db="EMBL/GenBank/DDBJ databases">
        <title>Sorghum-associated microbial communities from plants grown in Nebraska, USA.</title>
        <authorList>
            <person name="Schachtman D."/>
        </authorList>
    </citation>
    <scope>NUCLEOTIDE SEQUENCE [LARGE SCALE GENOMIC DNA]</scope>
    <source>
        <strain evidence="1 2">T529</strain>
    </source>
</reference>
<dbReference type="EMBL" id="VIVL01000015">
    <property type="protein sequence ID" value="TWD75839.1"/>
    <property type="molecule type" value="Genomic_DNA"/>
</dbReference>
<proteinExistence type="predicted"/>
<accession>A0A561BAF8</accession>
<dbReference type="AlphaFoldDB" id="A0A561BAF8"/>
<protein>
    <submittedName>
        <fullName evidence="1">Uncharacterized protein</fullName>
    </submittedName>
</protein>
<comment type="caution">
    <text evidence="1">The sequence shown here is derived from an EMBL/GenBank/DDBJ whole genome shotgun (WGS) entry which is preliminary data.</text>
</comment>